<dbReference type="Gene3D" id="1.25.40.10">
    <property type="entry name" value="Tetratricopeptide repeat domain"/>
    <property type="match status" value="2"/>
</dbReference>
<proteinExistence type="predicted"/>
<dbReference type="InterPro" id="IPR011990">
    <property type="entry name" value="TPR-like_helical_dom_sf"/>
</dbReference>
<dbReference type="InterPro" id="IPR029787">
    <property type="entry name" value="Nucleotide_cyclase"/>
</dbReference>
<accession>A0AAE7NW09</accession>
<dbReference type="Proteomes" id="UP000594015">
    <property type="component" value="Chromosome"/>
</dbReference>
<evidence type="ECO:0000313" key="3">
    <source>
        <dbReference type="Proteomes" id="UP000594015"/>
    </source>
</evidence>
<dbReference type="SUPFAM" id="SSF55073">
    <property type="entry name" value="Nucleotide cyclase"/>
    <property type="match status" value="1"/>
</dbReference>
<dbReference type="Pfam" id="PF00211">
    <property type="entry name" value="Guanylate_cyc"/>
    <property type="match status" value="1"/>
</dbReference>
<dbReference type="InterPro" id="IPR050697">
    <property type="entry name" value="Adenylyl/Guanylyl_Cyclase_3/4"/>
</dbReference>
<sequence length="602" mass="65699">MVQERPVRIERRLSAILAADVVGYSRLMHDNEEITHTKLTTLLTEAVGPAIAEHRGRIVKNTGDGFLAEFPSAVEAVRAAVRFQIRVGELTIGDAEDSRIAFRVGVNIGDVIIEPNDIFGDGVNIAARLETIAEPGGICISLSAYDHVRGKVGVEFADMGEQSLKNIARPVRAFSIVWEEQSPATHGMRAKWDTASAPHLSIVVLPFTNLSGDPEQEYFVDGVTEALTTDLSRIGGAFVIARNTAFTFKGKALDVRKLGRELSVRYVLEGSLQRSGNRLRVNVQLVDANTGNHLWAERFDKPVADLLDMQDEIVSRLANELDAELVAAEARRAECSLHPDAMDLVFQGSSWFNKGQTPNCLTRARSFFERALALDSENIEAMVGLARVDTSIGASFIADDHSARLAAAETTIMRVLSLAPNHALAHLTLGNSQIFTKRAVQGIAECQQALALDRNLARAHALIGLAKFFLGRGAETEAHINEAFRLSPRDTYAARWMGYVGLAKAQLGVDDEAVIWMRRGLDANRNHSFAHFPLGAVLAWLGELDQARATVRAGLALDPSFTICRFRAHVPSDNPIFLAVHERLVEGMRLAGVPETAPTLLG</sequence>
<dbReference type="AlphaFoldDB" id="A0AAE7NW09"/>
<dbReference type="InterPro" id="IPR019734">
    <property type="entry name" value="TPR_rpt"/>
</dbReference>
<evidence type="ECO:0000313" key="2">
    <source>
        <dbReference type="EMBL" id="QOZ69829.1"/>
    </source>
</evidence>
<dbReference type="GO" id="GO:0004016">
    <property type="term" value="F:adenylate cyclase activity"/>
    <property type="evidence" value="ECO:0007669"/>
    <property type="project" value="UniProtKB-ARBA"/>
</dbReference>
<evidence type="ECO:0000259" key="1">
    <source>
        <dbReference type="PROSITE" id="PS50125"/>
    </source>
</evidence>
<dbReference type="Gene3D" id="3.40.50.10070">
    <property type="entry name" value="TolB, N-terminal domain"/>
    <property type="match status" value="1"/>
</dbReference>
<feature type="domain" description="Guanylate cyclase" evidence="1">
    <location>
        <begin position="15"/>
        <end position="130"/>
    </location>
</feature>
<gene>
    <name evidence="2" type="ORF">WN72_28580</name>
</gene>
<dbReference type="CDD" id="cd07302">
    <property type="entry name" value="CHD"/>
    <property type="match status" value="1"/>
</dbReference>
<dbReference type="PANTHER" id="PTHR43081:SF19">
    <property type="entry name" value="PH-SENSITIVE ADENYLATE CYCLASE RV1264"/>
    <property type="match status" value="1"/>
</dbReference>
<dbReference type="PROSITE" id="PS50125">
    <property type="entry name" value="GUANYLATE_CYCLASE_2"/>
    <property type="match status" value="1"/>
</dbReference>
<dbReference type="InterPro" id="IPR001054">
    <property type="entry name" value="A/G_cyclase"/>
</dbReference>
<reference evidence="2 3" key="1">
    <citation type="submission" date="2018-06" db="EMBL/GenBank/DDBJ databases">
        <title>Comparative genomics of Bradyrhizobium nodulating Arachidis hypogaea.</title>
        <authorList>
            <person name="Li Y."/>
        </authorList>
    </citation>
    <scope>NUCLEOTIDE SEQUENCE [LARGE SCALE GENOMIC DNA]</scope>
    <source>
        <strain evidence="2 3">CCBAU 051107</strain>
    </source>
</reference>
<dbReference type="SUPFAM" id="SSF48452">
    <property type="entry name" value="TPR-like"/>
    <property type="match status" value="1"/>
</dbReference>
<name>A0AAE7NW09_9BRAD</name>
<dbReference type="RefSeq" id="WP_027559658.1">
    <property type="nucleotide sequence ID" value="NZ_AXAD01000003.1"/>
</dbReference>
<dbReference type="EMBL" id="CP030050">
    <property type="protein sequence ID" value="QOZ69829.1"/>
    <property type="molecule type" value="Genomic_DNA"/>
</dbReference>
<dbReference type="SMART" id="SM00028">
    <property type="entry name" value="TPR"/>
    <property type="match status" value="4"/>
</dbReference>
<dbReference type="GO" id="GO:0035556">
    <property type="term" value="P:intracellular signal transduction"/>
    <property type="evidence" value="ECO:0007669"/>
    <property type="project" value="InterPro"/>
</dbReference>
<dbReference type="PANTHER" id="PTHR43081">
    <property type="entry name" value="ADENYLATE CYCLASE, TERMINAL-DIFFERENTIATION SPECIFIC-RELATED"/>
    <property type="match status" value="1"/>
</dbReference>
<dbReference type="KEGG" id="barh:WN72_28580"/>
<dbReference type="Gene3D" id="3.30.70.1230">
    <property type="entry name" value="Nucleotide cyclase"/>
    <property type="match status" value="1"/>
</dbReference>
<protein>
    <submittedName>
        <fullName evidence="2">Adenylate/guanylate cyclase domain-containing protein</fullName>
    </submittedName>
</protein>
<organism evidence="2 3">
    <name type="scientific">Bradyrhizobium arachidis</name>
    <dbReference type="NCBI Taxonomy" id="858423"/>
    <lineage>
        <taxon>Bacteria</taxon>
        <taxon>Pseudomonadati</taxon>
        <taxon>Pseudomonadota</taxon>
        <taxon>Alphaproteobacteria</taxon>
        <taxon>Hyphomicrobiales</taxon>
        <taxon>Nitrobacteraceae</taxon>
        <taxon>Bradyrhizobium</taxon>
    </lineage>
</organism>
<dbReference type="GO" id="GO:0006171">
    <property type="term" value="P:cAMP biosynthetic process"/>
    <property type="evidence" value="ECO:0007669"/>
    <property type="project" value="TreeGrafter"/>
</dbReference>